<dbReference type="Proteomes" id="UP000092377">
    <property type="component" value="Unassembled WGS sequence"/>
</dbReference>
<name>A0A1B8HS58_9GAMM</name>
<keyword evidence="3" id="KW-1185">Reference proteome</keyword>
<feature type="transmembrane region" description="Helical" evidence="1">
    <location>
        <begin position="459"/>
        <end position="481"/>
    </location>
</feature>
<dbReference type="Gene3D" id="3.30.70.1430">
    <property type="entry name" value="Multidrug efflux transporter AcrB pore domain"/>
    <property type="match status" value="2"/>
</dbReference>
<dbReference type="Gene3D" id="3.30.70.1320">
    <property type="entry name" value="Multidrug efflux transporter AcrB pore domain like"/>
    <property type="match status" value="1"/>
</dbReference>
<dbReference type="Pfam" id="PF00873">
    <property type="entry name" value="ACR_tran"/>
    <property type="match status" value="1"/>
</dbReference>
<dbReference type="SUPFAM" id="SSF82866">
    <property type="entry name" value="Multidrug efflux transporter AcrB transmembrane domain"/>
    <property type="match status" value="2"/>
</dbReference>
<proteinExistence type="predicted"/>
<dbReference type="Gene3D" id="1.20.1640.10">
    <property type="entry name" value="Multidrug efflux transporter AcrB transmembrane domain"/>
    <property type="match status" value="2"/>
</dbReference>
<dbReference type="PRINTS" id="PR00702">
    <property type="entry name" value="ACRIFLAVINRP"/>
</dbReference>
<evidence type="ECO:0000256" key="1">
    <source>
        <dbReference type="SAM" id="Phobius"/>
    </source>
</evidence>
<dbReference type="InterPro" id="IPR001036">
    <property type="entry name" value="Acrflvin-R"/>
</dbReference>
<feature type="transmembrane region" description="Helical" evidence="1">
    <location>
        <begin position="872"/>
        <end position="894"/>
    </location>
</feature>
<evidence type="ECO:0000313" key="3">
    <source>
        <dbReference type="Proteomes" id="UP000092377"/>
    </source>
</evidence>
<feature type="transmembrane region" description="Helical" evidence="1">
    <location>
        <begin position="944"/>
        <end position="963"/>
    </location>
</feature>
<dbReference type="SUPFAM" id="SSF82693">
    <property type="entry name" value="Multidrug efflux transporter AcrB pore domain, PN1, PN2, PC1 and PC2 subdomains"/>
    <property type="match status" value="3"/>
</dbReference>
<keyword evidence="1" id="KW-1133">Transmembrane helix</keyword>
<dbReference type="Gene3D" id="3.30.2090.10">
    <property type="entry name" value="Multidrug efflux transporter AcrB TolC docking domain, DN and DC subdomains"/>
    <property type="match status" value="2"/>
</dbReference>
<feature type="transmembrane region" description="Helical" evidence="1">
    <location>
        <begin position="842"/>
        <end position="865"/>
    </location>
</feature>
<feature type="transmembrane region" description="Helical" evidence="1">
    <location>
        <begin position="523"/>
        <end position="543"/>
    </location>
</feature>
<comment type="caution">
    <text evidence="2">The sequence shown here is derived from an EMBL/GenBank/DDBJ whole genome shotgun (WGS) entry which is preliminary data.</text>
</comment>
<feature type="transmembrane region" description="Helical" evidence="1">
    <location>
        <begin position="387"/>
        <end position="409"/>
    </location>
</feature>
<dbReference type="OrthoDB" id="9757904at2"/>
<dbReference type="GO" id="GO:0042910">
    <property type="term" value="F:xenobiotic transmembrane transporter activity"/>
    <property type="evidence" value="ECO:0007669"/>
    <property type="project" value="TreeGrafter"/>
</dbReference>
<organism evidence="2 3">
    <name type="scientific">Morganella psychrotolerans</name>
    <dbReference type="NCBI Taxonomy" id="368603"/>
    <lineage>
        <taxon>Bacteria</taxon>
        <taxon>Pseudomonadati</taxon>
        <taxon>Pseudomonadota</taxon>
        <taxon>Gammaproteobacteria</taxon>
        <taxon>Enterobacterales</taxon>
        <taxon>Morganellaceae</taxon>
        <taxon>Morganella</taxon>
    </lineage>
</organism>
<evidence type="ECO:0000313" key="2">
    <source>
        <dbReference type="EMBL" id="OBU12458.1"/>
    </source>
</evidence>
<dbReference type="InterPro" id="IPR027463">
    <property type="entry name" value="AcrB_DN_DC_subdom"/>
</dbReference>
<feature type="transmembrane region" description="Helical" evidence="1">
    <location>
        <begin position="975"/>
        <end position="1001"/>
    </location>
</feature>
<feature type="transmembrane region" description="Helical" evidence="1">
    <location>
        <begin position="12"/>
        <end position="31"/>
    </location>
</feature>
<keyword evidence="1" id="KW-0472">Membrane</keyword>
<gene>
    <name evidence="2" type="ORF">AYY18_15040</name>
</gene>
<feature type="transmembrane region" description="Helical" evidence="1">
    <location>
        <begin position="333"/>
        <end position="353"/>
    </location>
</feature>
<dbReference type="EMBL" id="LZEY01000005">
    <property type="protein sequence ID" value="OBU12458.1"/>
    <property type="molecule type" value="Genomic_DNA"/>
</dbReference>
<accession>A0A1B8HS58</accession>
<reference evidence="3" key="1">
    <citation type="submission" date="2016-06" db="EMBL/GenBank/DDBJ databases">
        <authorList>
            <person name="Butler K."/>
        </authorList>
    </citation>
    <scope>NUCLEOTIDE SEQUENCE [LARGE SCALE GENOMIC DNA]</scope>
    <source>
        <strain evidence="3">GCSL-Mp20</strain>
    </source>
</reference>
<dbReference type="Gene3D" id="3.30.70.1440">
    <property type="entry name" value="Multidrug efflux transporter AcrB pore domain"/>
    <property type="match status" value="1"/>
</dbReference>
<feature type="transmembrane region" description="Helical" evidence="1">
    <location>
        <begin position="360"/>
        <end position="381"/>
    </location>
</feature>
<keyword evidence="1" id="KW-0812">Transmembrane</keyword>
<dbReference type="PANTHER" id="PTHR32063">
    <property type="match status" value="1"/>
</dbReference>
<feature type="transmembrane region" description="Helical" evidence="1">
    <location>
        <begin position="900"/>
        <end position="923"/>
    </location>
</feature>
<sequence length="1028" mass="111497">MKLQLSSWAITRPIPVIVIFLALTIAGLFSFSQLPVTANPVINFPIVTVTVTQDGSSPAELENAVTKQVERAVSGIPGIRHISSSVTEGISATTVEFDLDIDANTATNDVREQITQIRSELPQSIDEPLINRIDVEGGAILRYAVSSDTIPVADLSWFVDDTISKQLIMQPGVQKVSRTGGADRVIRIEPDAGKLAALQLSVVTINDLLRGVHQNAAGGSSKYNALSHTIRVPGEKKSIDDIKSIQLPVGDEQWITLGDIAEIYNGQKATRTISQLNGRDVVGFSVFRAKGASDTGVAERVEKALGDLAKKHPELTIDLVSSTVTYTESSYQLTIQTLLEGAFLTVVIVFFFLKSWRATLIAAVALPLSILPAFFVLMMFGYSLNSITLLALTLVIGILVDDAIVEIENIQKYIERGERPYLAALKASDAIGFAIVAITLTIVAVFLPVSFIGGFVGKYFVPFGITVSAAVLSSLLVARLVTPLMAAYILLPAKKPHATGQIPRWIKKYTQILALTLTHRKSALALALVFLVGSVASVSYLPVGFMPEGDISVTQIEVELPPGTPVEETQKRLRLLVQSLKTRPEIQSVYTVAGVTDDADGIAQHTGEIILTLTPPGERELSQKEFEQAIAPLLDERPDARYNFSNSNGGKEFSLVFTGSDPAELETAMQHLRAGMSRVPGINNVQVIKPLLRKELIVSPVSENAGRTGVNTAEIADTLRVATMGESGSRSAKFNLPDRQLMLQVTLPEHQKNDIRVLNNLYIRSDSQGNIPLQSVATIDFSDGPAQIDRINRSRKMSVEANLDGLSLGEALDAVMALPEYQNLPVTVSQLEYGDMEYMNDMFMRFSTTMLFSILLVLAILIILFKDFMQPITILAALPFSVGGAIVALVIYGAMIDLPVIIGILMLMGIVTKNSILLVEFILEKQRSGMCRMQAIQEAGQARIRPIIMTTFAMIAGMVPLVLTSGADAGFRAPMAVAVIGGLISSTLLSLLFVPVIYTFMDDLKMALQPRLAKLTSVTNADRDVKEW</sequence>
<dbReference type="PANTHER" id="PTHR32063:SF77">
    <property type="entry name" value="ACR FAMILY TRANSPORT PROTEIN"/>
    <property type="match status" value="1"/>
</dbReference>
<dbReference type="AlphaFoldDB" id="A0A1B8HS58"/>
<dbReference type="RefSeq" id="WP_067399556.1">
    <property type="nucleotide sequence ID" value="NZ_LZEY01000005.1"/>
</dbReference>
<feature type="transmembrane region" description="Helical" evidence="1">
    <location>
        <begin position="430"/>
        <end position="453"/>
    </location>
</feature>
<protein>
    <submittedName>
        <fullName evidence="2">ABC transporter permease</fullName>
    </submittedName>
</protein>
<dbReference type="SUPFAM" id="SSF82714">
    <property type="entry name" value="Multidrug efflux transporter AcrB TolC docking domain, DN and DC subdomains"/>
    <property type="match status" value="2"/>
</dbReference>
<dbReference type="GO" id="GO:0005886">
    <property type="term" value="C:plasma membrane"/>
    <property type="evidence" value="ECO:0007669"/>
    <property type="project" value="TreeGrafter"/>
</dbReference>